<accession>A0A3S5BNB5</accession>
<evidence type="ECO:0000313" key="2">
    <source>
        <dbReference type="Proteomes" id="UP000784294"/>
    </source>
</evidence>
<evidence type="ECO:0000313" key="1">
    <source>
        <dbReference type="EMBL" id="VEL10476.1"/>
    </source>
</evidence>
<protein>
    <submittedName>
        <fullName evidence="1">Uncharacterized protein</fullName>
    </submittedName>
</protein>
<gene>
    <name evidence="1" type="ORF">PXEA_LOCUS3916</name>
</gene>
<proteinExistence type="predicted"/>
<dbReference type="AlphaFoldDB" id="A0A3S5BNB5"/>
<reference evidence="1" key="1">
    <citation type="submission" date="2018-11" db="EMBL/GenBank/DDBJ databases">
        <authorList>
            <consortium name="Pathogen Informatics"/>
        </authorList>
    </citation>
    <scope>NUCLEOTIDE SEQUENCE</scope>
</reference>
<comment type="caution">
    <text evidence="1">The sequence shown here is derived from an EMBL/GenBank/DDBJ whole genome shotgun (WGS) entry which is preliminary data.</text>
</comment>
<dbReference type="EMBL" id="CAAALY010009118">
    <property type="protein sequence ID" value="VEL10476.1"/>
    <property type="molecule type" value="Genomic_DNA"/>
</dbReference>
<keyword evidence="2" id="KW-1185">Reference proteome</keyword>
<organism evidence="1 2">
    <name type="scientific">Protopolystoma xenopodis</name>
    <dbReference type="NCBI Taxonomy" id="117903"/>
    <lineage>
        <taxon>Eukaryota</taxon>
        <taxon>Metazoa</taxon>
        <taxon>Spiralia</taxon>
        <taxon>Lophotrochozoa</taxon>
        <taxon>Platyhelminthes</taxon>
        <taxon>Monogenea</taxon>
        <taxon>Polyopisthocotylea</taxon>
        <taxon>Polystomatidea</taxon>
        <taxon>Polystomatidae</taxon>
        <taxon>Protopolystoma</taxon>
    </lineage>
</organism>
<dbReference type="Proteomes" id="UP000784294">
    <property type="component" value="Unassembled WGS sequence"/>
</dbReference>
<name>A0A3S5BNB5_9PLAT</name>
<sequence length="197" mass="21619">MPSDLEAYPENKTRTLASTGIKMDSNRPEFCPDVPASRCHLDPPGFVGAVHFSLSLSLGLSEVAARIASAKIDCCIWSASFCKVLIGVHFLRMLAKTETALQAVAADAESSKHEHRRTRLVSAFVGTLVASGCASETCNYLAKGRGFRDKSCHSRVDCDFDFAFGLETWPNEPMGRVALAPSLMRYHLFVYIRNLQS</sequence>